<dbReference type="InterPro" id="IPR041492">
    <property type="entry name" value="HAD_2"/>
</dbReference>
<comment type="similarity">
    <text evidence="1">Belongs to the HAD-like hydrolase superfamily.</text>
</comment>
<dbReference type="InterPro" id="IPR036412">
    <property type="entry name" value="HAD-like_sf"/>
</dbReference>
<dbReference type="InterPro" id="IPR006439">
    <property type="entry name" value="HAD-SF_hydro_IA"/>
</dbReference>
<dbReference type="EMBL" id="CP000504">
    <property type="protein sequence ID" value="ABL88189.1"/>
    <property type="molecule type" value="Genomic_DNA"/>
</dbReference>
<dbReference type="InterPro" id="IPR023214">
    <property type="entry name" value="HAD_sf"/>
</dbReference>
<dbReference type="GO" id="GO:0008967">
    <property type="term" value="F:phosphoglycolate phosphatase activity"/>
    <property type="evidence" value="ECO:0007669"/>
    <property type="project" value="TreeGrafter"/>
</dbReference>
<dbReference type="OrthoDB" id="27736at2157"/>
<keyword evidence="2" id="KW-0378">Hydrolase</keyword>
<evidence type="ECO:0000313" key="3">
    <source>
        <dbReference type="Proteomes" id="UP000002595"/>
    </source>
</evidence>
<evidence type="ECO:0000256" key="1">
    <source>
        <dbReference type="ARBA" id="ARBA00007958"/>
    </source>
</evidence>
<name>A1RTA7_PYRIL</name>
<dbReference type="GO" id="GO:0005829">
    <property type="term" value="C:cytosol"/>
    <property type="evidence" value="ECO:0007669"/>
    <property type="project" value="TreeGrafter"/>
</dbReference>
<dbReference type="SUPFAM" id="SSF56784">
    <property type="entry name" value="HAD-like"/>
    <property type="match status" value="1"/>
</dbReference>
<dbReference type="PANTHER" id="PTHR43434:SF1">
    <property type="entry name" value="PHOSPHOGLYCOLATE PHOSPHATASE"/>
    <property type="match status" value="1"/>
</dbReference>
<proteinExistence type="inferred from homology"/>
<evidence type="ECO:0000313" key="2">
    <source>
        <dbReference type="EMBL" id="ABL88189.1"/>
    </source>
</evidence>
<protein>
    <submittedName>
        <fullName evidence="2">Haloacid dehalogenase domain protein hydrolase</fullName>
    </submittedName>
</protein>
<dbReference type="STRING" id="384616.Pisl_1015"/>
<dbReference type="PANTHER" id="PTHR43434">
    <property type="entry name" value="PHOSPHOGLYCOLATE PHOSPHATASE"/>
    <property type="match status" value="1"/>
</dbReference>
<dbReference type="Pfam" id="PF13419">
    <property type="entry name" value="HAD_2"/>
    <property type="match status" value="1"/>
</dbReference>
<dbReference type="AlphaFoldDB" id="A1RTA7"/>
<dbReference type="Proteomes" id="UP000002595">
    <property type="component" value="Chromosome"/>
</dbReference>
<keyword evidence="3" id="KW-1185">Reference proteome</keyword>
<accession>A1RTA7</accession>
<dbReference type="InterPro" id="IPR050155">
    <property type="entry name" value="HAD-like_hydrolase_sf"/>
</dbReference>
<sequence length="203" mass="23047">MNYILSFWGLLVDRLDFWEIWRSVLGRSDFVNEISHFVNEVNMAGFEIPLKAVARIFASKTGKNPTELTRRFIEKTMSQLTPKPCVIDFLRSIKGDGKVAILSNTPCRCFIELFLSKWSVEADLVITSDIILRRKPSRAVFKYALRRLGTEPHEVIYIGDSEEDLGAMGVGLFTIIVGSYGGHVNFPSLCELQNWLIENLGKN</sequence>
<reference evidence="2" key="1">
    <citation type="submission" date="2006-12" db="EMBL/GenBank/DDBJ databases">
        <title>Complete sequence of Pyrobaculum islandicum DSM 4184.</title>
        <authorList>
            <person name="Copeland A."/>
            <person name="Lucas S."/>
            <person name="Lapidus A."/>
            <person name="Barry K."/>
            <person name="Detter J.C."/>
            <person name="Glavina del Rio T."/>
            <person name="Dalin E."/>
            <person name="Tice H."/>
            <person name="Pitluck S."/>
            <person name="Meincke L."/>
            <person name="Brettin T."/>
            <person name="Bruce D."/>
            <person name="Han C."/>
            <person name="Tapia R."/>
            <person name="Gilna P."/>
            <person name="Schmutz J."/>
            <person name="Larimer F."/>
            <person name="Land M."/>
            <person name="Hauser L."/>
            <person name="Kyrpides N."/>
            <person name="Mikhailova N."/>
            <person name="Cozen A.E."/>
            <person name="Fitz-Gibbon S.T."/>
            <person name="House C.H."/>
            <person name="Saltikov C."/>
            <person name="Lowe T."/>
            <person name="Richardson P."/>
        </authorList>
    </citation>
    <scope>NUCLEOTIDE SEQUENCE [LARGE SCALE GENOMIC DNA]</scope>
    <source>
        <strain evidence="2">DSM 4184</strain>
    </source>
</reference>
<dbReference type="GeneID" id="4618198"/>
<dbReference type="NCBIfam" id="TIGR01549">
    <property type="entry name" value="HAD-SF-IA-v1"/>
    <property type="match status" value="1"/>
</dbReference>
<organism evidence="2 3">
    <name type="scientific">Pyrobaculum islandicum (strain DSM 4184 / JCM 9189 / GEO3)</name>
    <dbReference type="NCBI Taxonomy" id="384616"/>
    <lineage>
        <taxon>Archaea</taxon>
        <taxon>Thermoproteota</taxon>
        <taxon>Thermoprotei</taxon>
        <taxon>Thermoproteales</taxon>
        <taxon>Thermoproteaceae</taxon>
        <taxon>Pyrobaculum</taxon>
    </lineage>
</organism>
<dbReference type="Gene3D" id="3.40.50.1000">
    <property type="entry name" value="HAD superfamily/HAD-like"/>
    <property type="match status" value="1"/>
</dbReference>
<dbReference type="eggNOG" id="arCOG02294">
    <property type="taxonomic scope" value="Archaea"/>
</dbReference>
<dbReference type="RefSeq" id="WP_011762764.1">
    <property type="nucleotide sequence ID" value="NC_008701.1"/>
</dbReference>
<gene>
    <name evidence="2" type="ordered locus">Pisl_1015</name>
</gene>
<dbReference type="GO" id="GO:0006281">
    <property type="term" value="P:DNA repair"/>
    <property type="evidence" value="ECO:0007669"/>
    <property type="project" value="TreeGrafter"/>
</dbReference>
<dbReference type="HOGENOM" id="CLU_1346457_0_0_2"/>
<dbReference type="KEGG" id="pis:Pisl_1015"/>